<dbReference type="InterPro" id="IPR002035">
    <property type="entry name" value="VWF_A"/>
</dbReference>
<dbReference type="AlphaFoldDB" id="M8C520"/>
<dbReference type="Pfam" id="PF00069">
    <property type="entry name" value="Pkinase"/>
    <property type="match status" value="1"/>
</dbReference>
<dbReference type="Gene3D" id="1.10.510.10">
    <property type="entry name" value="Transferase(Phosphotransferase) domain 1"/>
    <property type="match status" value="1"/>
</dbReference>
<organism evidence="1">
    <name type="scientific">Aegilops tauschii</name>
    <name type="common">Tausch's goatgrass</name>
    <name type="synonym">Aegilops squarrosa</name>
    <dbReference type="NCBI Taxonomy" id="37682"/>
    <lineage>
        <taxon>Eukaryota</taxon>
        <taxon>Viridiplantae</taxon>
        <taxon>Streptophyta</taxon>
        <taxon>Embryophyta</taxon>
        <taxon>Tracheophyta</taxon>
        <taxon>Spermatophyta</taxon>
        <taxon>Magnoliopsida</taxon>
        <taxon>Liliopsida</taxon>
        <taxon>Poales</taxon>
        <taxon>Poaceae</taxon>
        <taxon>BOP clade</taxon>
        <taxon>Pooideae</taxon>
        <taxon>Triticodae</taxon>
        <taxon>Triticeae</taxon>
        <taxon>Triticinae</taxon>
        <taxon>Aegilops</taxon>
    </lineage>
</organism>
<dbReference type="InterPro" id="IPR000719">
    <property type="entry name" value="Prot_kinase_dom"/>
</dbReference>
<dbReference type="Pfam" id="PF13519">
    <property type="entry name" value="VWA_2"/>
    <property type="match status" value="1"/>
</dbReference>
<evidence type="ECO:0000313" key="1">
    <source>
        <dbReference type="EnsemblPlants" id="EMT10223"/>
    </source>
</evidence>
<dbReference type="InterPro" id="IPR011009">
    <property type="entry name" value="Kinase-like_dom_sf"/>
</dbReference>
<dbReference type="PROSITE" id="PS50234">
    <property type="entry name" value="VWFA"/>
    <property type="match status" value="1"/>
</dbReference>
<dbReference type="SMART" id="SM00327">
    <property type="entry name" value="VWA"/>
    <property type="match status" value="1"/>
</dbReference>
<sequence length="851" mass="95727">MGDDIGRLRLQLLLSPEWTMGRHGARRAALVHTRALEGGIVGELLVCRCGARVLLHEPSLDDWVRLDARDDLGGRGAVESVVYVGMGLASMGCSRLLVKIVRMRRKIPFNKSRPERTRGDSKWLNLLTTSMVIICVCFSIGGSNNMENVHAAPRVLSFRLLNEITKGFSTDMKIGAGSYGNVYKGEHTTGEIIAVKVLHYIPGIDDEQFEKEYHNLATLRHKNIVRLLGYCHETRREFLPYNGKLVFAEMTQRALCFEYMQNGSLDGCLTDESTGHDWCTRYAITKGICQGLNRFWLVKALQRRTNTNDQKCCRNTVHGNWKNKLQTRSVYTLERHSKQVKRCIEIALSCVDADRHQRPSIGVIISMLNETETAPRFRRPRVDDIQGADEPGHRVGYPPLIDMLRNTRKLVMNNEDEPRKQRTLSVQLAFKHCKRAPLKECKIKVMLELTGGDSTSDRPGLDLVLVMDVSGSMEGEKLDQVKTAMRFVVQKLSPIDRLSIVTFSNIATKLCPLQQVTEASQRQLQQLIDSLVAQGATNIIDGLRTGANILTDRKVSDGRVASIMLMSDGHVQDTGGAGLIMAVAQCLAGLLTVAIEELELKMEWVIGELHIVKVNSGNLKSYGGKGHERVSFGNLYSREVRRVIVELLLPAIDSERSTEIEVTLVRSSGRPEFISMPPKTMSVWRTSMEVFEEEMPPELLMEEARLHAVEMLHQAMYLAEDMRDLGSAKALLVEAQNRERCIPELRTELQGIIDLLEAPESYAKHGQPYTASSSISHRLERYAARGNMETMRLFATPRIDEYLEQAKKFHDDPTIPLPSTDDDVQQEVGVLNINVASRAEEMRRLSLEIMV</sequence>
<dbReference type="ExpressionAtlas" id="M8C520">
    <property type="expression patterns" value="baseline"/>
</dbReference>
<protein>
    <submittedName>
        <fullName evidence="1">Cysteine-rich receptor-like protein kinase 28</fullName>
    </submittedName>
</protein>
<dbReference type="PANTHER" id="PTHR45707:SF76">
    <property type="entry name" value="PROTEIN KINASE DOMAIN-CONTAINING PROTEIN"/>
    <property type="match status" value="1"/>
</dbReference>
<dbReference type="GO" id="GO:0004672">
    <property type="term" value="F:protein kinase activity"/>
    <property type="evidence" value="ECO:0007669"/>
    <property type="project" value="InterPro"/>
</dbReference>
<accession>M8C520</accession>
<dbReference type="PROSITE" id="PS00107">
    <property type="entry name" value="PROTEIN_KINASE_ATP"/>
    <property type="match status" value="1"/>
</dbReference>
<dbReference type="Gene3D" id="3.40.50.410">
    <property type="entry name" value="von Willebrand factor, type A domain"/>
    <property type="match status" value="1"/>
</dbReference>
<dbReference type="GO" id="GO:0005524">
    <property type="term" value="F:ATP binding"/>
    <property type="evidence" value="ECO:0007669"/>
    <property type="project" value="UniProtKB-UniRule"/>
</dbReference>
<proteinExistence type="predicted"/>
<dbReference type="InterPro" id="IPR036465">
    <property type="entry name" value="vWFA_dom_sf"/>
</dbReference>
<reference evidence="1" key="1">
    <citation type="submission" date="2015-06" db="UniProtKB">
        <authorList>
            <consortium name="EnsemblPlants"/>
        </authorList>
    </citation>
    <scope>IDENTIFICATION</scope>
</reference>
<dbReference type="SUPFAM" id="SSF53300">
    <property type="entry name" value="vWA-like"/>
    <property type="match status" value="1"/>
</dbReference>
<dbReference type="PANTHER" id="PTHR45707">
    <property type="entry name" value="C2 CALCIUM/LIPID-BINDING PLANT PHOSPHORIBOSYLTRANSFERASE FAMILY PROTEIN"/>
    <property type="match status" value="1"/>
</dbReference>
<dbReference type="PROSITE" id="PS50011">
    <property type="entry name" value="PROTEIN_KINASE_DOM"/>
    <property type="match status" value="1"/>
</dbReference>
<dbReference type="EnsemblPlants" id="EMT10223">
    <property type="protein sequence ID" value="EMT10223"/>
    <property type="gene ID" value="F775_12649"/>
</dbReference>
<name>M8C520_AEGTA</name>
<dbReference type="SUPFAM" id="SSF56112">
    <property type="entry name" value="Protein kinase-like (PK-like)"/>
    <property type="match status" value="1"/>
</dbReference>
<dbReference type="InterPro" id="IPR017441">
    <property type="entry name" value="Protein_kinase_ATP_BS"/>
</dbReference>